<evidence type="ECO:0000313" key="3">
    <source>
        <dbReference type="Proteomes" id="UP000450917"/>
    </source>
</evidence>
<feature type="domain" description="PilZ" evidence="1">
    <location>
        <begin position="5"/>
        <end position="114"/>
    </location>
</feature>
<dbReference type="EMBL" id="WNZX01000021">
    <property type="protein sequence ID" value="MUG73069.1"/>
    <property type="molecule type" value="Genomic_DNA"/>
</dbReference>
<keyword evidence="3" id="KW-1185">Reference proteome</keyword>
<organism evidence="2 3">
    <name type="scientific">Paenibacillus validus</name>
    <dbReference type="NCBI Taxonomy" id="44253"/>
    <lineage>
        <taxon>Bacteria</taxon>
        <taxon>Bacillati</taxon>
        <taxon>Bacillota</taxon>
        <taxon>Bacilli</taxon>
        <taxon>Bacillales</taxon>
        <taxon>Paenibacillaceae</taxon>
        <taxon>Paenibacillus</taxon>
    </lineage>
</organism>
<dbReference type="GO" id="GO:0035438">
    <property type="term" value="F:cyclic-di-GMP binding"/>
    <property type="evidence" value="ECO:0007669"/>
    <property type="project" value="InterPro"/>
</dbReference>
<dbReference type="Pfam" id="PF07238">
    <property type="entry name" value="PilZ"/>
    <property type="match status" value="1"/>
</dbReference>
<name>A0A7X2ZDY3_9BACL</name>
<dbReference type="AlphaFoldDB" id="A0A7X2ZDY3"/>
<dbReference type="InterPro" id="IPR009875">
    <property type="entry name" value="PilZ_domain"/>
</dbReference>
<sequence>MSTNNKRNFFRLTFTVPLGADVKIFGMGDLDPETKLYKAALVDLSAGGARFFTQAPLPDKPGLLTELRFMCLGHEYRPYGPIVRSILPEPGHYEYCIQFSLDDTDTSALTRMLNQLAIKLRRTPNVPGCSFLTPEETAEFEHF</sequence>
<evidence type="ECO:0000259" key="1">
    <source>
        <dbReference type="Pfam" id="PF07238"/>
    </source>
</evidence>
<comment type="caution">
    <text evidence="2">The sequence shown here is derived from an EMBL/GenBank/DDBJ whole genome shotgun (WGS) entry which is preliminary data.</text>
</comment>
<reference evidence="2 3" key="1">
    <citation type="submission" date="2019-11" db="EMBL/GenBank/DDBJ databases">
        <title>Draft genome sequences of five Paenibacillus species of dairy origin.</title>
        <authorList>
            <person name="Olajide A.M."/>
            <person name="Chen S."/>
            <person name="Lapointe G."/>
        </authorList>
    </citation>
    <scope>NUCLEOTIDE SEQUENCE [LARGE SCALE GENOMIC DNA]</scope>
    <source>
        <strain evidence="2 3">2CS3</strain>
    </source>
</reference>
<protein>
    <submittedName>
        <fullName evidence="2">PilZ domain-containing protein</fullName>
    </submittedName>
</protein>
<dbReference type="Proteomes" id="UP000450917">
    <property type="component" value="Unassembled WGS sequence"/>
</dbReference>
<accession>A0A7X2ZDY3</accession>
<gene>
    <name evidence="2" type="ORF">GNP93_20780</name>
</gene>
<dbReference type="RefSeq" id="WP_054795575.1">
    <property type="nucleotide sequence ID" value="NZ_JBDLZV010000001.1"/>
</dbReference>
<dbReference type="SUPFAM" id="SSF141371">
    <property type="entry name" value="PilZ domain-like"/>
    <property type="match status" value="1"/>
</dbReference>
<proteinExistence type="predicted"/>
<evidence type="ECO:0000313" key="2">
    <source>
        <dbReference type="EMBL" id="MUG73069.1"/>
    </source>
</evidence>